<protein>
    <recommendedName>
        <fullName evidence="3 8">Histidinol-phosphatase</fullName>
        <shortName evidence="8">HolPase</shortName>
        <ecNumber evidence="3 8">3.1.3.15</ecNumber>
    </recommendedName>
</protein>
<reference evidence="10 11" key="1">
    <citation type="submission" date="2015-01" db="EMBL/GenBank/DDBJ databases">
        <title>The Genome Sequence of Ochroconis gallopava CBS43764.</title>
        <authorList>
            <consortium name="The Broad Institute Genomics Platform"/>
            <person name="Cuomo C."/>
            <person name="de Hoog S."/>
            <person name="Gorbushina A."/>
            <person name="Stielow B."/>
            <person name="Teixiera M."/>
            <person name="Abouelleil A."/>
            <person name="Chapman S.B."/>
            <person name="Priest M."/>
            <person name="Young S.K."/>
            <person name="Wortman J."/>
            <person name="Nusbaum C."/>
            <person name="Birren B."/>
        </authorList>
    </citation>
    <scope>NUCLEOTIDE SEQUENCE [LARGE SCALE GENOMIC DNA]</scope>
    <source>
        <strain evidence="10 11">CBS 43764</strain>
    </source>
</reference>
<keyword evidence="5 8" id="KW-0378">Hydrolase</keyword>
<dbReference type="GO" id="GO:0004401">
    <property type="term" value="F:histidinol-phosphatase activity"/>
    <property type="evidence" value="ECO:0007669"/>
    <property type="project" value="UniProtKB-UniRule"/>
</dbReference>
<dbReference type="CDD" id="cd12110">
    <property type="entry name" value="PHP_HisPPase_Hisj_like"/>
    <property type="match status" value="1"/>
</dbReference>
<dbReference type="RefSeq" id="XP_016215847.1">
    <property type="nucleotide sequence ID" value="XM_016356324.1"/>
</dbReference>
<dbReference type="GO" id="GO:0000105">
    <property type="term" value="P:L-histidine biosynthetic process"/>
    <property type="evidence" value="ECO:0007669"/>
    <property type="project" value="UniProtKB-UniRule"/>
</dbReference>
<dbReference type="UniPathway" id="UPA00031">
    <property type="reaction ID" value="UER00013"/>
</dbReference>
<organism evidence="10 11">
    <name type="scientific">Verruconis gallopava</name>
    <dbReference type="NCBI Taxonomy" id="253628"/>
    <lineage>
        <taxon>Eukaryota</taxon>
        <taxon>Fungi</taxon>
        <taxon>Dikarya</taxon>
        <taxon>Ascomycota</taxon>
        <taxon>Pezizomycotina</taxon>
        <taxon>Dothideomycetes</taxon>
        <taxon>Pleosporomycetidae</taxon>
        <taxon>Venturiales</taxon>
        <taxon>Sympoventuriaceae</taxon>
        <taxon>Verruconis</taxon>
    </lineage>
</organism>
<evidence type="ECO:0000313" key="10">
    <source>
        <dbReference type="EMBL" id="KIW05978.1"/>
    </source>
</evidence>
<dbReference type="EC" id="3.1.3.15" evidence="3 8"/>
<evidence type="ECO:0000259" key="9">
    <source>
        <dbReference type="Pfam" id="PF02811"/>
    </source>
</evidence>
<evidence type="ECO:0000256" key="1">
    <source>
        <dbReference type="ARBA" id="ARBA00004970"/>
    </source>
</evidence>
<evidence type="ECO:0000313" key="11">
    <source>
        <dbReference type="Proteomes" id="UP000053259"/>
    </source>
</evidence>
<evidence type="ECO:0000256" key="5">
    <source>
        <dbReference type="ARBA" id="ARBA00022801"/>
    </source>
</evidence>
<dbReference type="OrthoDB" id="5957391at2759"/>
<proteinExistence type="inferred from homology"/>
<dbReference type="FunCoup" id="A0A0D2AG99">
    <property type="interactions" value="112"/>
</dbReference>
<dbReference type="InterPro" id="IPR010140">
    <property type="entry name" value="Histidinol_P_phosphatase_HisJ"/>
</dbReference>
<dbReference type="GO" id="GO:0005737">
    <property type="term" value="C:cytoplasm"/>
    <property type="evidence" value="ECO:0007669"/>
    <property type="project" value="TreeGrafter"/>
</dbReference>
<evidence type="ECO:0000256" key="2">
    <source>
        <dbReference type="ARBA" id="ARBA00009152"/>
    </source>
</evidence>
<evidence type="ECO:0000256" key="3">
    <source>
        <dbReference type="ARBA" id="ARBA00013085"/>
    </source>
</evidence>
<evidence type="ECO:0000256" key="8">
    <source>
        <dbReference type="RuleBase" id="RU366003"/>
    </source>
</evidence>
<dbReference type="Pfam" id="PF02811">
    <property type="entry name" value="PHP"/>
    <property type="match status" value="1"/>
</dbReference>
<dbReference type="PANTHER" id="PTHR21039:SF0">
    <property type="entry name" value="HISTIDINOL-PHOSPHATASE"/>
    <property type="match status" value="1"/>
</dbReference>
<name>A0A0D2AG99_9PEZI</name>
<dbReference type="SUPFAM" id="SSF89550">
    <property type="entry name" value="PHP domain-like"/>
    <property type="match status" value="1"/>
</dbReference>
<evidence type="ECO:0000256" key="6">
    <source>
        <dbReference type="ARBA" id="ARBA00023102"/>
    </source>
</evidence>
<gene>
    <name evidence="10" type="ORF">PV09_03162</name>
</gene>
<keyword evidence="11" id="KW-1185">Reference proteome</keyword>
<comment type="similarity">
    <text evidence="2 8">Belongs to the PHP hydrolase family. HisK subfamily.</text>
</comment>
<accession>A0A0D2AG99</accession>
<keyword evidence="6 8" id="KW-0368">Histidine biosynthesis</keyword>
<dbReference type="PANTHER" id="PTHR21039">
    <property type="entry name" value="HISTIDINOL PHOSPHATASE-RELATED"/>
    <property type="match status" value="1"/>
</dbReference>
<dbReference type="Proteomes" id="UP000053259">
    <property type="component" value="Unassembled WGS sequence"/>
</dbReference>
<dbReference type="InterPro" id="IPR016195">
    <property type="entry name" value="Pol/histidinol_Pase-like"/>
</dbReference>
<dbReference type="STRING" id="253628.A0A0D2AG99"/>
<dbReference type="GeneID" id="27311135"/>
<evidence type="ECO:0000256" key="7">
    <source>
        <dbReference type="ARBA" id="ARBA00049158"/>
    </source>
</evidence>
<dbReference type="Gene3D" id="3.20.20.140">
    <property type="entry name" value="Metal-dependent hydrolases"/>
    <property type="match status" value="1"/>
</dbReference>
<feature type="domain" description="PHP" evidence="9">
    <location>
        <begin position="5"/>
        <end position="214"/>
    </location>
</feature>
<dbReference type="HOGENOM" id="CLU_054611_0_1_1"/>
<dbReference type="InterPro" id="IPR004013">
    <property type="entry name" value="PHP_dom"/>
</dbReference>
<dbReference type="InParanoid" id="A0A0D2AG99"/>
<comment type="catalytic activity">
    <reaction evidence="7 8">
        <text>L-histidinol phosphate + H2O = L-histidinol + phosphate</text>
        <dbReference type="Rhea" id="RHEA:14465"/>
        <dbReference type="ChEBI" id="CHEBI:15377"/>
        <dbReference type="ChEBI" id="CHEBI:43474"/>
        <dbReference type="ChEBI" id="CHEBI:57699"/>
        <dbReference type="ChEBI" id="CHEBI:57980"/>
        <dbReference type="EC" id="3.1.3.15"/>
    </reaction>
</comment>
<dbReference type="EMBL" id="KN847536">
    <property type="protein sequence ID" value="KIW05978.1"/>
    <property type="molecule type" value="Genomic_DNA"/>
</dbReference>
<comment type="pathway">
    <text evidence="1 8">Amino-acid biosynthesis; L-histidine biosynthesis; L-histidine from 5-phospho-alpha-D-ribose 1-diphosphate: step 8/9.</text>
</comment>
<dbReference type="NCBIfam" id="TIGR01856">
    <property type="entry name" value="hisJ_fam"/>
    <property type="match status" value="1"/>
</dbReference>
<sequence length="307" mass="35213">MPFSHHSHCGQFCLHAKDSLEEVIQTAIAKGMKTFALTEHMPRDLEDLYPEEIEHYRDAQALAAVFDNYYQEAQRLRLKYGDQIHLPIGFESEWIRPSSLDLIKNLQTKFKFDLFVGSVHHVHTIPIDFDRPMYEQARRKAGGSDEQLFKDYFDAQEEMLHALRPPVVGHFDLIRLLSDDPNGSFRPMPEVWERILRNLDFIASYGGLLEINSAAVRKGMREPYPQIEICQEFVSRGGGFVLSDDSHGVEQVATNYARVLPSIEAAGITRLFALQKVGTTQCDALKADFEFVPIDMEEVKRMSFWTS</sequence>
<keyword evidence="4 8" id="KW-0028">Amino-acid biosynthesis</keyword>
<dbReference type="VEuPathDB" id="FungiDB:PV09_03162"/>
<dbReference type="FunFam" id="3.20.20.140:FF:000059">
    <property type="entry name" value="Histidinol-phosphatase"/>
    <property type="match status" value="1"/>
</dbReference>
<dbReference type="AlphaFoldDB" id="A0A0D2AG99"/>
<evidence type="ECO:0000256" key="4">
    <source>
        <dbReference type="ARBA" id="ARBA00022605"/>
    </source>
</evidence>